<keyword evidence="10" id="KW-1185">Reference proteome</keyword>
<evidence type="ECO:0000313" key="9">
    <source>
        <dbReference type="EMBL" id="RAL49716.1"/>
    </source>
</evidence>
<evidence type="ECO:0000256" key="5">
    <source>
        <dbReference type="ARBA" id="ARBA00023242"/>
    </source>
</evidence>
<evidence type="ECO:0000256" key="2">
    <source>
        <dbReference type="ARBA" id="ARBA00022491"/>
    </source>
</evidence>
<evidence type="ECO:0000259" key="8">
    <source>
        <dbReference type="PROSITE" id="PS51754"/>
    </source>
</evidence>
<dbReference type="GO" id="GO:0045892">
    <property type="term" value="P:negative regulation of DNA-templated transcription"/>
    <property type="evidence" value="ECO:0007669"/>
    <property type="project" value="UniProtKB-UniRule"/>
</dbReference>
<feature type="compositionally biased region" description="Basic residues" evidence="7">
    <location>
        <begin position="106"/>
        <end position="118"/>
    </location>
</feature>
<feature type="domain" description="OVATE" evidence="8">
    <location>
        <begin position="163"/>
        <end position="222"/>
    </location>
</feature>
<feature type="compositionally biased region" description="Basic and acidic residues" evidence="7">
    <location>
        <begin position="68"/>
        <end position="94"/>
    </location>
</feature>
<keyword evidence="5 6" id="KW-0539">Nucleus</keyword>
<proteinExistence type="predicted"/>
<dbReference type="EMBL" id="NQVE01000076">
    <property type="protein sequence ID" value="RAL49716.1"/>
    <property type="molecule type" value="Genomic_DNA"/>
</dbReference>
<reference evidence="9 10" key="1">
    <citation type="submission" date="2018-06" db="EMBL/GenBank/DDBJ databases">
        <title>The Genome of Cuscuta australis (Dodder) Provides Insight into the Evolution of Plant Parasitism.</title>
        <authorList>
            <person name="Liu H."/>
        </authorList>
    </citation>
    <scope>NUCLEOTIDE SEQUENCE [LARGE SCALE GENOMIC DNA]</scope>
    <source>
        <strain evidence="10">cv. Yunnan</strain>
        <tissue evidence="9">Vines</tissue>
    </source>
</reference>
<dbReference type="InterPro" id="IPR006458">
    <property type="entry name" value="Ovate_C"/>
</dbReference>
<dbReference type="Pfam" id="PF04844">
    <property type="entry name" value="Ovate"/>
    <property type="match status" value="1"/>
</dbReference>
<comment type="function">
    <text evidence="6">Transcriptional repressor that regulates multiple aspects of plant growth and development.</text>
</comment>
<keyword evidence="2 6" id="KW-0678">Repressor</keyword>
<feature type="compositionally biased region" description="Basic and acidic residues" evidence="7">
    <location>
        <begin position="44"/>
        <end position="56"/>
    </location>
</feature>
<comment type="subcellular location">
    <subcellularLocation>
        <location evidence="1 6">Nucleus</location>
    </subcellularLocation>
</comment>
<dbReference type="NCBIfam" id="TIGR01568">
    <property type="entry name" value="A_thal_3678"/>
    <property type="match status" value="1"/>
</dbReference>
<dbReference type="AlphaFoldDB" id="A0A328DWQ1"/>
<dbReference type="PANTHER" id="PTHR33057:SF82">
    <property type="entry name" value="TRANSCRIPTION REPRESSOR OFP5"/>
    <property type="match status" value="1"/>
</dbReference>
<accession>A0A328DWQ1</accession>
<evidence type="ECO:0000256" key="1">
    <source>
        <dbReference type="ARBA" id="ARBA00004123"/>
    </source>
</evidence>
<organism evidence="9 10">
    <name type="scientific">Cuscuta australis</name>
    <dbReference type="NCBI Taxonomy" id="267555"/>
    <lineage>
        <taxon>Eukaryota</taxon>
        <taxon>Viridiplantae</taxon>
        <taxon>Streptophyta</taxon>
        <taxon>Embryophyta</taxon>
        <taxon>Tracheophyta</taxon>
        <taxon>Spermatophyta</taxon>
        <taxon>Magnoliopsida</taxon>
        <taxon>eudicotyledons</taxon>
        <taxon>Gunneridae</taxon>
        <taxon>Pentapetalae</taxon>
        <taxon>asterids</taxon>
        <taxon>lamiids</taxon>
        <taxon>Solanales</taxon>
        <taxon>Convolvulaceae</taxon>
        <taxon>Cuscuteae</taxon>
        <taxon>Cuscuta</taxon>
        <taxon>Cuscuta subgen. Grammica</taxon>
        <taxon>Cuscuta sect. Cleistogrammica</taxon>
    </lineage>
</organism>
<gene>
    <name evidence="9" type="ORF">DM860_002007</name>
</gene>
<dbReference type="Proteomes" id="UP000249390">
    <property type="component" value="Unassembled WGS sequence"/>
</dbReference>
<evidence type="ECO:0000313" key="10">
    <source>
        <dbReference type="Proteomes" id="UP000249390"/>
    </source>
</evidence>
<comment type="caution">
    <text evidence="9">The sequence shown here is derived from an EMBL/GenBank/DDBJ whole genome shotgun (WGS) entry which is preliminary data.</text>
</comment>
<dbReference type="PROSITE" id="PS51754">
    <property type="entry name" value="OVATE"/>
    <property type="match status" value="1"/>
</dbReference>
<dbReference type="GO" id="GO:0005634">
    <property type="term" value="C:nucleus"/>
    <property type="evidence" value="ECO:0007669"/>
    <property type="project" value="UniProtKB-SubCell"/>
</dbReference>
<evidence type="ECO:0000256" key="3">
    <source>
        <dbReference type="ARBA" id="ARBA00023015"/>
    </source>
</evidence>
<protein>
    <recommendedName>
        <fullName evidence="6">Transcription repressor</fullName>
    </recommendedName>
    <alternativeName>
        <fullName evidence="6">Ovate family protein</fullName>
    </alternativeName>
</protein>
<sequence length="229" mass="27191">MMKWKNDRASSSHQSLITHVFPVSWLSKFKKKKRDSIPPTPLMPERRFSSRGDCPDHYCNSSFNGKTPRREEPKKDPEFKKLKRRDSSEERESSVHNVFHQECSQKKKKRRRRRKQRVKLGVHYSPRNECKIKSLEETKKGKMKNVERKGKNNKTGSFERFAMVKSSFDPEQDFKDSMAEMITKMGIKSPEDLEELLACYLTLNCDHHHHIIIKAFREVWFQLNQDYSG</sequence>
<keyword evidence="4 6" id="KW-0804">Transcription</keyword>
<evidence type="ECO:0000256" key="7">
    <source>
        <dbReference type="SAM" id="MobiDB-lite"/>
    </source>
</evidence>
<evidence type="ECO:0000256" key="4">
    <source>
        <dbReference type="ARBA" id="ARBA00023163"/>
    </source>
</evidence>
<feature type="region of interest" description="Disordered" evidence="7">
    <location>
        <begin position="31"/>
        <end position="118"/>
    </location>
</feature>
<keyword evidence="3 6" id="KW-0805">Transcription regulation</keyword>
<dbReference type="PANTHER" id="PTHR33057">
    <property type="entry name" value="TRANSCRIPTION REPRESSOR OFP7-RELATED"/>
    <property type="match status" value="1"/>
</dbReference>
<dbReference type="InterPro" id="IPR038933">
    <property type="entry name" value="Ovate"/>
</dbReference>
<name>A0A328DWQ1_9ASTE</name>
<evidence type="ECO:0000256" key="6">
    <source>
        <dbReference type="RuleBase" id="RU367028"/>
    </source>
</evidence>